<name>A0A5C7IQ80_9ROSI</name>
<feature type="compositionally biased region" description="Low complexity" evidence="1">
    <location>
        <begin position="15"/>
        <end position="24"/>
    </location>
</feature>
<reference evidence="3" key="1">
    <citation type="journal article" date="2019" name="Gigascience">
        <title>De novo genome assembly of the endangered Acer yangbiense, a plant species with extremely small populations endemic to Yunnan Province, China.</title>
        <authorList>
            <person name="Yang J."/>
            <person name="Wariss H.M."/>
            <person name="Tao L."/>
            <person name="Zhang R."/>
            <person name="Yun Q."/>
            <person name="Hollingsworth P."/>
            <person name="Dao Z."/>
            <person name="Luo G."/>
            <person name="Guo H."/>
            <person name="Ma Y."/>
            <person name="Sun W."/>
        </authorList>
    </citation>
    <scope>NUCLEOTIDE SEQUENCE [LARGE SCALE GENOMIC DNA]</scope>
    <source>
        <strain evidence="3">cv. Malutang</strain>
    </source>
</reference>
<evidence type="ECO:0000313" key="2">
    <source>
        <dbReference type="EMBL" id="TXG71248.1"/>
    </source>
</evidence>
<dbReference type="SUPFAM" id="SSF53383">
    <property type="entry name" value="PLP-dependent transferases"/>
    <property type="match status" value="1"/>
</dbReference>
<dbReference type="InterPro" id="IPR015424">
    <property type="entry name" value="PyrdxlP-dep_Trfase"/>
</dbReference>
<evidence type="ECO:0008006" key="4">
    <source>
        <dbReference type="Google" id="ProtNLM"/>
    </source>
</evidence>
<dbReference type="InterPro" id="IPR015421">
    <property type="entry name" value="PyrdxlP-dep_Trfase_major"/>
</dbReference>
<dbReference type="Proteomes" id="UP000323000">
    <property type="component" value="Chromosome 2"/>
</dbReference>
<feature type="region of interest" description="Disordered" evidence="1">
    <location>
        <begin position="1"/>
        <end position="24"/>
    </location>
</feature>
<dbReference type="OrthoDB" id="10264306at2759"/>
<evidence type="ECO:0000256" key="1">
    <source>
        <dbReference type="SAM" id="MobiDB-lite"/>
    </source>
</evidence>
<organism evidence="2 3">
    <name type="scientific">Acer yangbiense</name>
    <dbReference type="NCBI Taxonomy" id="1000413"/>
    <lineage>
        <taxon>Eukaryota</taxon>
        <taxon>Viridiplantae</taxon>
        <taxon>Streptophyta</taxon>
        <taxon>Embryophyta</taxon>
        <taxon>Tracheophyta</taxon>
        <taxon>Spermatophyta</taxon>
        <taxon>Magnoliopsida</taxon>
        <taxon>eudicotyledons</taxon>
        <taxon>Gunneridae</taxon>
        <taxon>Pentapetalae</taxon>
        <taxon>rosids</taxon>
        <taxon>malvids</taxon>
        <taxon>Sapindales</taxon>
        <taxon>Sapindaceae</taxon>
        <taxon>Hippocastanoideae</taxon>
        <taxon>Acereae</taxon>
        <taxon>Acer</taxon>
    </lineage>
</organism>
<keyword evidence="3" id="KW-1185">Reference proteome</keyword>
<sequence length="169" mass="18164">MATSKAYRMAATEASSSSSSSSVSGGDYINPLDSSSASNSIAFSSSTSSAIDFLSLYHRLKRTCCVANPMFSSSALIANLDYACAYYNSVYIVQEVMLITYLHSPQSAISQVQNSILTWGCWMVLINAAKGFATQPPDLSKYPADFVVVSFYKMFALFGYPTGLGALII</sequence>
<dbReference type="EMBL" id="VAHF01000002">
    <property type="protein sequence ID" value="TXG71248.1"/>
    <property type="molecule type" value="Genomic_DNA"/>
</dbReference>
<evidence type="ECO:0000313" key="3">
    <source>
        <dbReference type="Proteomes" id="UP000323000"/>
    </source>
</evidence>
<dbReference type="AlphaFoldDB" id="A0A5C7IQ80"/>
<proteinExistence type="predicted"/>
<protein>
    <recommendedName>
        <fullName evidence="4">Aminotransferase class V domain-containing protein</fullName>
    </recommendedName>
</protein>
<gene>
    <name evidence="2" type="ORF">EZV62_006183</name>
</gene>
<dbReference type="Gene3D" id="3.40.640.10">
    <property type="entry name" value="Type I PLP-dependent aspartate aminotransferase-like (Major domain)"/>
    <property type="match status" value="1"/>
</dbReference>
<comment type="caution">
    <text evidence="2">The sequence shown here is derived from an EMBL/GenBank/DDBJ whole genome shotgun (WGS) entry which is preliminary data.</text>
</comment>
<accession>A0A5C7IQ80</accession>